<name>A0A8H3F6E3_9LECA</name>
<comment type="caution">
    <text evidence="2">The sequence shown here is derived from an EMBL/GenBank/DDBJ whole genome shotgun (WGS) entry which is preliminary data.</text>
</comment>
<dbReference type="AlphaFoldDB" id="A0A8H3F6E3"/>
<dbReference type="Proteomes" id="UP000664169">
    <property type="component" value="Unassembled WGS sequence"/>
</dbReference>
<accession>A0A8H3F6E3</accession>
<evidence type="ECO:0000256" key="1">
    <source>
        <dbReference type="SAM" id="MobiDB-lite"/>
    </source>
</evidence>
<evidence type="ECO:0000313" key="2">
    <source>
        <dbReference type="EMBL" id="CAF9919407.1"/>
    </source>
</evidence>
<protein>
    <submittedName>
        <fullName evidence="2">Uncharacterized protein</fullName>
    </submittedName>
</protein>
<organism evidence="2 3">
    <name type="scientific">Gomphillus americanus</name>
    <dbReference type="NCBI Taxonomy" id="1940652"/>
    <lineage>
        <taxon>Eukaryota</taxon>
        <taxon>Fungi</taxon>
        <taxon>Dikarya</taxon>
        <taxon>Ascomycota</taxon>
        <taxon>Pezizomycotina</taxon>
        <taxon>Lecanoromycetes</taxon>
        <taxon>OSLEUM clade</taxon>
        <taxon>Ostropomycetidae</taxon>
        <taxon>Ostropales</taxon>
        <taxon>Graphidaceae</taxon>
        <taxon>Gomphilloideae</taxon>
        <taxon>Gomphillus</taxon>
    </lineage>
</organism>
<gene>
    <name evidence="2" type="ORF">GOMPHAMPRED_001792</name>
</gene>
<keyword evidence="3" id="KW-1185">Reference proteome</keyword>
<feature type="region of interest" description="Disordered" evidence="1">
    <location>
        <begin position="483"/>
        <end position="508"/>
    </location>
</feature>
<dbReference type="OrthoDB" id="5408102at2759"/>
<proteinExistence type="predicted"/>
<feature type="compositionally biased region" description="Polar residues" evidence="1">
    <location>
        <begin position="483"/>
        <end position="504"/>
    </location>
</feature>
<sequence>MGPVPPFNPVRTLHPLIRSRAEYQRIQSRVFVQHTRLLHTSRLRLRPQLPLLHAIKPQTILQPRPARSFTTEDRQQLRENAIIVGKCCLVLVVVTVCFGMLKNGLQQWQWEKQYPEPPEFSWRSKWLYRTAKGKSAPGRDRIVEWMGVANAWKTLIEKLEDPQSDGAGIKPRLGEGEDLLVEGIGKTGFDITAKSETWRRGYFEALMGAAKAGEHLDGWIRDKNRPYIAFPPESVIGPSNPRPKPVPHGWPDPPKEEDCEAAFDRPEVYYMKILTTESFTSRQKLEAALAYADFLQSGGLSSSASDMIEWGMDIATRNAHPGVVDKHTGIIADGAAGVSENIILATSALAMHKVRSKNLAAALPIYISILRAQRSLPLADPILFAKTKPLRKVPETWFEKINDMFEKVPYPDPPTSGDEQATRTLVANCDEAATMAHIGEILYASSYESTPQTTGLVTGSQEAGLSWTRDAVELAEATFELVSQSGSRHSQPVASNASQTALQDSSEEAKARDRCAECLAMAVENWKKMVEPLREAEKVKRQLDAAKPQQQTWTWLWNSTPTKETSIEPGKWEREEMAVETRQKELQRLLLREGLYFADS</sequence>
<evidence type="ECO:0000313" key="3">
    <source>
        <dbReference type="Proteomes" id="UP000664169"/>
    </source>
</evidence>
<dbReference type="EMBL" id="CAJPDQ010000014">
    <property type="protein sequence ID" value="CAF9919407.1"/>
    <property type="molecule type" value="Genomic_DNA"/>
</dbReference>
<reference evidence="2" key="1">
    <citation type="submission" date="2021-03" db="EMBL/GenBank/DDBJ databases">
        <authorList>
            <person name="Tagirdzhanova G."/>
        </authorList>
    </citation>
    <scope>NUCLEOTIDE SEQUENCE</scope>
</reference>